<dbReference type="PATRIC" id="fig|1401659.3.peg.1937"/>
<evidence type="ECO:0000313" key="2">
    <source>
        <dbReference type="Proteomes" id="UP000018545"/>
    </source>
</evidence>
<gene>
    <name evidence="1" type="ORF">P262_02748</name>
</gene>
<dbReference type="Proteomes" id="UP000018545">
    <property type="component" value="Chromosome"/>
</dbReference>
<organism evidence="1 2">
    <name type="scientific">Cronobacter malonaticus</name>
    <dbReference type="NCBI Taxonomy" id="413503"/>
    <lineage>
        <taxon>Bacteria</taxon>
        <taxon>Pseudomonadati</taxon>
        <taxon>Pseudomonadota</taxon>
        <taxon>Gammaproteobacteria</taxon>
        <taxon>Enterobacterales</taxon>
        <taxon>Enterobacteriaceae</taxon>
        <taxon>Cronobacter</taxon>
    </lineage>
</organism>
<dbReference type="EMBL" id="CP006731">
    <property type="protein sequence ID" value="AHB70318.1"/>
    <property type="molecule type" value="Genomic_DNA"/>
</dbReference>
<reference evidence="1 2" key="1">
    <citation type="journal article" date="2014" name="Genome Announc.">
        <title>Complete Genome Sequence of Cronobacter sakazakii Strain CMCC 45402.</title>
        <authorList>
            <person name="Zhao Z."/>
            <person name="Wang L."/>
            <person name="Wang B."/>
            <person name="Liang H."/>
            <person name="Ye Q."/>
            <person name="Zeng M."/>
        </authorList>
    </citation>
    <scope>NUCLEOTIDE SEQUENCE [LARGE SCALE GENOMIC DNA]</scope>
    <source>
        <strain evidence="2">45402</strain>
    </source>
</reference>
<evidence type="ECO:0000313" key="1">
    <source>
        <dbReference type="EMBL" id="AHB70318.1"/>
    </source>
</evidence>
<sequence length="87" mass="9847">MIFSCAQAKLPKINNKEGDEMERITQAEALDKGLTRFYTGRKCIHGHYSERYTISGECVQCNNERAKRAAQARSQKLKAARKAREAA</sequence>
<name>V5TYV0_9ENTR</name>
<proteinExistence type="predicted"/>
<accession>V5TYV0</accession>
<dbReference type="AlphaFoldDB" id="V5TYV0"/>
<dbReference type="KEGG" id="csi:P262_02748"/>
<protein>
    <submittedName>
        <fullName evidence="1">Uncharacterized protein</fullName>
    </submittedName>
</protein>
<dbReference type="HOGENOM" id="CLU_190541_0_0_6"/>